<evidence type="ECO:0000313" key="10">
    <source>
        <dbReference type="Proteomes" id="UP000194999"/>
    </source>
</evidence>
<comment type="caution">
    <text evidence="9">The sequence shown here is derived from an EMBL/GenBank/DDBJ whole genome shotgun (WGS) entry which is preliminary data.</text>
</comment>
<protein>
    <recommendedName>
        <fullName evidence="8">Nickel/cobalt efflux system</fullName>
    </recommendedName>
</protein>
<keyword evidence="4" id="KW-0533">Nickel</keyword>
<dbReference type="Proteomes" id="UP000194999">
    <property type="component" value="Unassembled WGS sequence"/>
</dbReference>
<feature type="transmembrane region" description="Helical" evidence="8">
    <location>
        <begin position="89"/>
        <end position="110"/>
    </location>
</feature>
<name>A0A252BFG9_9PROT</name>
<evidence type="ECO:0000256" key="5">
    <source>
        <dbReference type="ARBA" id="ARBA00022692"/>
    </source>
</evidence>
<dbReference type="GO" id="GO:0005886">
    <property type="term" value="C:plasma membrane"/>
    <property type="evidence" value="ECO:0007669"/>
    <property type="project" value="UniProtKB-SubCell"/>
</dbReference>
<dbReference type="PANTHER" id="PTHR31611">
    <property type="entry name" value="HIGH-AFFINITY NICKEL TRANSPORT PROTEIN NIC1"/>
    <property type="match status" value="1"/>
</dbReference>
<comment type="similarity">
    <text evidence="2 8">Belongs to the NiCoT transporter (TC 2.A.52) family.</text>
</comment>
<dbReference type="Pfam" id="PF03824">
    <property type="entry name" value="NicO"/>
    <property type="match status" value="1"/>
</dbReference>
<dbReference type="InterPro" id="IPR004688">
    <property type="entry name" value="Ni/Co_transpt"/>
</dbReference>
<dbReference type="AlphaFoldDB" id="A0A252BFG9"/>
<dbReference type="GO" id="GO:0012505">
    <property type="term" value="C:endomembrane system"/>
    <property type="evidence" value="ECO:0007669"/>
    <property type="project" value="UniProtKB-SubCell"/>
</dbReference>
<dbReference type="GO" id="GO:0015099">
    <property type="term" value="F:nickel cation transmembrane transporter activity"/>
    <property type="evidence" value="ECO:0007669"/>
    <property type="project" value="UniProtKB-UniRule"/>
</dbReference>
<feature type="transmembrane region" description="Helical" evidence="8">
    <location>
        <begin position="309"/>
        <end position="330"/>
    </location>
</feature>
<evidence type="ECO:0000256" key="4">
    <source>
        <dbReference type="ARBA" id="ARBA00022596"/>
    </source>
</evidence>
<dbReference type="PANTHER" id="PTHR31611:SF0">
    <property type="entry name" value="HIGH-AFFINITY NICKEL TRANSPORT PROTEIN NIC1"/>
    <property type="match status" value="1"/>
</dbReference>
<evidence type="ECO:0000256" key="3">
    <source>
        <dbReference type="ARBA" id="ARBA00022448"/>
    </source>
</evidence>
<accession>A0A252BFG9</accession>
<feature type="transmembrane region" description="Helical" evidence="8">
    <location>
        <begin position="122"/>
        <end position="148"/>
    </location>
</feature>
<keyword evidence="7 8" id="KW-0472">Membrane</keyword>
<feature type="transmembrane region" description="Helical" evidence="8">
    <location>
        <begin position="221"/>
        <end position="243"/>
    </location>
</feature>
<keyword evidence="5 8" id="KW-0812">Transmembrane</keyword>
<evidence type="ECO:0000313" key="9">
    <source>
        <dbReference type="EMBL" id="OUJ03143.1"/>
    </source>
</evidence>
<feature type="transmembrane region" description="Helical" evidence="8">
    <location>
        <begin position="193"/>
        <end position="215"/>
    </location>
</feature>
<evidence type="ECO:0000256" key="1">
    <source>
        <dbReference type="ARBA" id="ARBA00004127"/>
    </source>
</evidence>
<dbReference type="EMBL" id="JOOY01000013">
    <property type="protein sequence ID" value="OUJ03143.1"/>
    <property type="molecule type" value="Genomic_DNA"/>
</dbReference>
<reference evidence="9 10" key="1">
    <citation type="submission" date="2014-06" db="EMBL/GenBank/DDBJ databases">
        <authorList>
            <person name="Ju J."/>
            <person name="Zhang J."/>
        </authorList>
    </citation>
    <scope>NUCLEOTIDE SEQUENCE [LARGE SCALE GENOMIC DNA]</scope>
    <source>
        <strain evidence="9">DmW_048</strain>
    </source>
</reference>
<evidence type="ECO:0000256" key="2">
    <source>
        <dbReference type="ARBA" id="ARBA00010892"/>
    </source>
</evidence>
<comment type="subcellular location">
    <subcellularLocation>
        <location evidence="8">Cell membrane</location>
        <topology evidence="8">Multi-pass membrane protein</topology>
    </subcellularLocation>
    <subcellularLocation>
        <location evidence="1">Endomembrane system</location>
        <topology evidence="1">Multi-pass membrane protein</topology>
    </subcellularLocation>
</comment>
<evidence type="ECO:0000256" key="8">
    <source>
        <dbReference type="RuleBase" id="RU362101"/>
    </source>
</evidence>
<proteinExistence type="inferred from homology"/>
<keyword evidence="3 8" id="KW-0813">Transport</keyword>
<dbReference type="RefSeq" id="WP_094754923.1">
    <property type="nucleotide sequence ID" value="NZ_JOOY01000013.1"/>
</dbReference>
<dbReference type="InterPro" id="IPR011541">
    <property type="entry name" value="Ni/Co_transpt_high_affinity"/>
</dbReference>
<evidence type="ECO:0000256" key="6">
    <source>
        <dbReference type="ARBA" id="ARBA00022989"/>
    </source>
</evidence>
<sequence length="338" mass="35658">MHPSRTFSQAASSHFATKPEQLLCGMVVLANVGAWVWAACLLGTSPLLLGTAGLAWVFGLRHGLDADHIVAIDTVTRKLMLSGRPASRVGLFFSLGHSSVVIAATLLLALLPVRGVLEQWHLIGGVFGTVVSGSFMGLAVIANIWMAAQQWHALKQHQPAPALGVGGGVCSPLGWVVRPFFSLIGRAWHMYPLGFIFGLGFDTASEISLLGMTTLQAAHGVGVLGVLSLPLLFTSAMALVDTLDTVLMCRVYAWRGQAEGRRAIYNLVITLISLGAAAAVAVVELGPLVWGDGSFGALSQSISFISEHFSAVGGCILAVFLTVWAVARLLQKRAPSQI</sequence>
<organism evidence="9 10">
    <name type="scientific">Acetobacter orientalis</name>
    <dbReference type="NCBI Taxonomy" id="146474"/>
    <lineage>
        <taxon>Bacteria</taxon>
        <taxon>Pseudomonadati</taxon>
        <taxon>Pseudomonadota</taxon>
        <taxon>Alphaproteobacteria</taxon>
        <taxon>Acetobacterales</taxon>
        <taxon>Acetobacteraceae</taxon>
        <taxon>Acetobacter</taxon>
    </lineage>
</organism>
<evidence type="ECO:0000256" key="7">
    <source>
        <dbReference type="ARBA" id="ARBA00023136"/>
    </source>
</evidence>
<gene>
    <name evidence="9" type="ORF">HK15_01285</name>
</gene>
<keyword evidence="6 8" id="KW-1133">Transmembrane helix</keyword>
<feature type="transmembrane region" description="Helical" evidence="8">
    <location>
        <begin position="160"/>
        <end position="181"/>
    </location>
</feature>
<feature type="transmembrane region" description="Helical" evidence="8">
    <location>
        <begin position="264"/>
        <end position="289"/>
    </location>
</feature>